<dbReference type="Proteomes" id="UP000054559">
    <property type="component" value="Unassembled WGS sequence"/>
</dbReference>
<name>A0A0J8QI37_COCIT</name>
<accession>A0A0J8QI37</accession>
<feature type="compositionally biased region" description="Basic residues" evidence="1">
    <location>
        <begin position="92"/>
        <end position="101"/>
    </location>
</feature>
<feature type="region of interest" description="Disordered" evidence="1">
    <location>
        <begin position="91"/>
        <end position="129"/>
    </location>
</feature>
<dbReference type="EMBL" id="DS268118">
    <property type="protein sequence ID" value="KMU72095.1"/>
    <property type="molecule type" value="Genomic_DNA"/>
</dbReference>
<evidence type="ECO:0000256" key="1">
    <source>
        <dbReference type="SAM" id="MobiDB-lite"/>
    </source>
</evidence>
<proteinExistence type="predicted"/>
<evidence type="ECO:0000313" key="3">
    <source>
        <dbReference type="Proteomes" id="UP000054559"/>
    </source>
</evidence>
<gene>
    <name evidence="2" type="ORF">CISG_00404</name>
</gene>
<evidence type="ECO:0000313" key="2">
    <source>
        <dbReference type="EMBL" id="KMU72095.1"/>
    </source>
</evidence>
<protein>
    <submittedName>
        <fullName evidence="2">Uncharacterized protein</fullName>
    </submittedName>
</protein>
<sequence>MQLSHIFAEKLIIHIPTKLKLELVNATFESITISSLCRDTESSFAQVEENHRSMRLNVGSRRDTPILVSFLPTEDDQLDVCCASTEYFRGPVRGKRGHRNSRWGIRSSLSSPTSGGKPLHAEHPDSKDV</sequence>
<dbReference type="AlphaFoldDB" id="A0A0J8QI37"/>
<organism evidence="2 3">
    <name type="scientific">Coccidioides immitis RMSCC 3703</name>
    <dbReference type="NCBI Taxonomy" id="454286"/>
    <lineage>
        <taxon>Eukaryota</taxon>
        <taxon>Fungi</taxon>
        <taxon>Dikarya</taxon>
        <taxon>Ascomycota</taxon>
        <taxon>Pezizomycotina</taxon>
        <taxon>Eurotiomycetes</taxon>
        <taxon>Eurotiomycetidae</taxon>
        <taxon>Onygenales</taxon>
        <taxon>Onygenaceae</taxon>
        <taxon>Coccidioides</taxon>
    </lineage>
</organism>
<reference evidence="3" key="1">
    <citation type="journal article" date="2010" name="Genome Res.">
        <title>Population genomic sequencing of Coccidioides fungi reveals recent hybridization and transposon control.</title>
        <authorList>
            <person name="Neafsey D.E."/>
            <person name="Barker B.M."/>
            <person name="Sharpton T.J."/>
            <person name="Stajich J.E."/>
            <person name="Park D.J."/>
            <person name="Whiston E."/>
            <person name="Hung C.-Y."/>
            <person name="McMahan C."/>
            <person name="White J."/>
            <person name="Sykes S."/>
            <person name="Heiman D."/>
            <person name="Young S."/>
            <person name="Zeng Q."/>
            <person name="Abouelleil A."/>
            <person name="Aftuck L."/>
            <person name="Bessette D."/>
            <person name="Brown A."/>
            <person name="FitzGerald M."/>
            <person name="Lui A."/>
            <person name="Macdonald J.P."/>
            <person name="Priest M."/>
            <person name="Orbach M.J."/>
            <person name="Galgiani J.N."/>
            <person name="Kirkland T.N."/>
            <person name="Cole G.T."/>
            <person name="Birren B.W."/>
            <person name="Henn M.R."/>
            <person name="Taylor J.W."/>
            <person name="Rounsley S.D."/>
        </authorList>
    </citation>
    <scope>NUCLEOTIDE SEQUENCE [LARGE SCALE GENOMIC DNA]</scope>
    <source>
        <strain evidence="3">RMSCC 3703</strain>
    </source>
</reference>
<feature type="compositionally biased region" description="Basic and acidic residues" evidence="1">
    <location>
        <begin position="119"/>
        <end position="129"/>
    </location>
</feature>